<name>A0A098MA90_9BACL</name>
<evidence type="ECO:0000313" key="2">
    <source>
        <dbReference type="Proteomes" id="UP000029734"/>
    </source>
</evidence>
<reference evidence="1 2" key="2">
    <citation type="submission" date="2014-10" db="EMBL/GenBank/DDBJ databases">
        <title>Comparative genomics of the Paenibacillus odorifer group.</title>
        <authorList>
            <person name="Tsai Y.-C."/>
            <person name="Martin N."/>
            <person name="Korlach J."/>
            <person name="Wiedmann M."/>
        </authorList>
    </citation>
    <scope>NUCLEOTIDE SEQUENCE [LARGE SCALE GENOMIC DNA]</scope>
    <source>
        <strain evidence="1 2">DSM 18334</strain>
    </source>
</reference>
<keyword evidence="2" id="KW-1185">Reference proteome</keyword>
<sequence>MIGDSGGIGSYKKGRCLIRSEFDGLRLNRYRPDSLMVDFDCIGHIIILNENAFIKTIGGIPFEKY</sequence>
<proteinExistence type="predicted"/>
<evidence type="ECO:0000313" key="1">
    <source>
        <dbReference type="EMBL" id="KGE18971.1"/>
    </source>
</evidence>
<gene>
    <name evidence="1" type="ORF">PWYN_06115</name>
</gene>
<comment type="caution">
    <text evidence="1">The sequence shown here is derived from an EMBL/GenBank/DDBJ whole genome shotgun (WGS) entry which is preliminary data.</text>
</comment>
<accession>A0A098MA90</accession>
<protein>
    <submittedName>
        <fullName evidence="1">Uncharacterized protein</fullName>
    </submittedName>
</protein>
<dbReference type="AlphaFoldDB" id="A0A098MA90"/>
<dbReference type="EMBL" id="JQCR01000002">
    <property type="protein sequence ID" value="KGE18971.1"/>
    <property type="molecule type" value="Genomic_DNA"/>
</dbReference>
<reference evidence="1 2" key="1">
    <citation type="submission" date="2014-08" db="EMBL/GenBank/DDBJ databases">
        <authorList>
            <person name="den Bakker H.C."/>
        </authorList>
    </citation>
    <scope>NUCLEOTIDE SEQUENCE [LARGE SCALE GENOMIC DNA]</scope>
    <source>
        <strain evidence="1 2">DSM 18334</strain>
    </source>
</reference>
<dbReference type="STRING" id="268407.PWYN_06115"/>
<organism evidence="1 2">
    <name type="scientific">Paenibacillus wynnii</name>
    <dbReference type="NCBI Taxonomy" id="268407"/>
    <lineage>
        <taxon>Bacteria</taxon>
        <taxon>Bacillati</taxon>
        <taxon>Bacillota</taxon>
        <taxon>Bacilli</taxon>
        <taxon>Bacillales</taxon>
        <taxon>Paenibacillaceae</taxon>
        <taxon>Paenibacillus</taxon>
    </lineage>
</organism>
<dbReference type="Proteomes" id="UP000029734">
    <property type="component" value="Unassembled WGS sequence"/>
</dbReference>